<dbReference type="AlphaFoldDB" id="A0A7W8KDU5"/>
<accession>A0A7W8KDU5</accession>
<proteinExistence type="predicted"/>
<protein>
    <submittedName>
        <fullName evidence="1">Uncharacterized protein</fullName>
    </submittedName>
</protein>
<organism evidence="1 2">
    <name type="scientific">Deinococcus metalli</name>
    <dbReference type="NCBI Taxonomy" id="1141878"/>
    <lineage>
        <taxon>Bacteria</taxon>
        <taxon>Thermotogati</taxon>
        <taxon>Deinococcota</taxon>
        <taxon>Deinococci</taxon>
        <taxon>Deinococcales</taxon>
        <taxon>Deinococcaceae</taxon>
        <taxon>Deinococcus</taxon>
    </lineage>
</organism>
<reference evidence="1 2" key="1">
    <citation type="submission" date="2020-08" db="EMBL/GenBank/DDBJ databases">
        <title>Genomic Encyclopedia of Type Strains, Phase IV (KMG-IV): sequencing the most valuable type-strain genomes for metagenomic binning, comparative biology and taxonomic classification.</title>
        <authorList>
            <person name="Goeker M."/>
        </authorList>
    </citation>
    <scope>NUCLEOTIDE SEQUENCE [LARGE SCALE GENOMIC DNA]</scope>
    <source>
        <strain evidence="1 2">DSM 27521</strain>
    </source>
</reference>
<dbReference type="EMBL" id="JACHFK010000001">
    <property type="protein sequence ID" value="MBB5374699.1"/>
    <property type="molecule type" value="Genomic_DNA"/>
</dbReference>
<sequence>MQRLARLWFRVTHCAALTRRSVHTLADAEGIE</sequence>
<dbReference type="Proteomes" id="UP000539473">
    <property type="component" value="Unassembled WGS sequence"/>
</dbReference>
<evidence type="ECO:0000313" key="1">
    <source>
        <dbReference type="EMBL" id="MBB5374699.1"/>
    </source>
</evidence>
<gene>
    <name evidence="1" type="ORF">HNQ07_000143</name>
</gene>
<comment type="caution">
    <text evidence="1">The sequence shown here is derived from an EMBL/GenBank/DDBJ whole genome shotgun (WGS) entry which is preliminary data.</text>
</comment>
<evidence type="ECO:0000313" key="2">
    <source>
        <dbReference type="Proteomes" id="UP000539473"/>
    </source>
</evidence>
<name>A0A7W8KDU5_9DEIO</name>